<comment type="caution">
    <text evidence="1">The sequence shown here is derived from an EMBL/GenBank/DDBJ whole genome shotgun (WGS) entry which is preliminary data.</text>
</comment>
<dbReference type="GO" id="GO:0001771">
    <property type="term" value="P:immunological synapse formation"/>
    <property type="evidence" value="ECO:0007669"/>
    <property type="project" value="TreeGrafter"/>
</dbReference>
<dbReference type="GO" id="GO:0022829">
    <property type="term" value="F:wide pore channel activity"/>
    <property type="evidence" value="ECO:0007669"/>
    <property type="project" value="TreeGrafter"/>
</dbReference>
<dbReference type="PROSITE" id="PS50004">
    <property type="entry name" value="C2"/>
    <property type="match status" value="1"/>
</dbReference>
<name>A0A8X7X7M1_POLSE</name>
<accession>A0A8X7X7M1</accession>
<reference evidence="1 2" key="1">
    <citation type="journal article" date="2021" name="Cell">
        <title>Tracing the genetic footprints of vertebrate landing in non-teleost ray-finned fishes.</title>
        <authorList>
            <person name="Bi X."/>
            <person name="Wang K."/>
            <person name="Yang L."/>
            <person name="Pan H."/>
            <person name="Jiang H."/>
            <person name="Wei Q."/>
            <person name="Fang M."/>
            <person name="Yu H."/>
            <person name="Zhu C."/>
            <person name="Cai Y."/>
            <person name="He Y."/>
            <person name="Gan X."/>
            <person name="Zeng H."/>
            <person name="Yu D."/>
            <person name="Zhu Y."/>
            <person name="Jiang H."/>
            <person name="Qiu Q."/>
            <person name="Yang H."/>
            <person name="Zhang Y.E."/>
            <person name="Wang W."/>
            <person name="Zhu M."/>
            <person name="He S."/>
            <person name="Zhang G."/>
        </authorList>
    </citation>
    <scope>NUCLEOTIDE SEQUENCE [LARGE SCALE GENOMIC DNA]</scope>
    <source>
        <strain evidence="1">Bchr_013</strain>
    </source>
</reference>
<dbReference type="GO" id="GO:0001913">
    <property type="term" value="P:T cell mediated cytotoxicity"/>
    <property type="evidence" value="ECO:0007669"/>
    <property type="project" value="TreeGrafter"/>
</dbReference>
<organism evidence="1 2">
    <name type="scientific">Polypterus senegalus</name>
    <name type="common">Senegal bichir</name>
    <dbReference type="NCBI Taxonomy" id="55291"/>
    <lineage>
        <taxon>Eukaryota</taxon>
        <taxon>Metazoa</taxon>
        <taxon>Chordata</taxon>
        <taxon>Craniata</taxon>
        <taxon>Vertebrata</taxon>
        <taxon>Euteleostomi</taxon>
        <taxon>Actinopterygii</taxon>
        <taxon>Polypteriformes</taxon>
        <taxon>Polypteridae</taxon>
        <taxon>Polypterus</taxon>
    </lineage>
</organism>
<gene>
    <name evidence="1" type="primary">Esyt3</name>
    <name evidence="1" type="ORF">GTO96_0002054</name>
</gene>
<feature type="non-terminal residue" evidence="1">
    <location>
        <position position="1"/>
    </location>
</feature>
<evidence type="ECO:0000313" key="1">
    <source>
        <dbReference type="EMBL" id="KAG2462728.1"/>
    </source>
</evidence>
<dbReference type="PANTHER" id="PTHR46096">
    <property type="entry name" value="PERFORIN-1"/>
    <property type="match status" value="1"/>
</dbReference>
<evidence type="ECO:0000313" key="2">
    <source>
        <dbReference type="Proteomes" id="UP000886611"/>
    </source>
</evidence>
<dbReference type="SMART" id="SM00239">
    <property type="entry name" value="C2"/>
    <property type="match status" value="1"/>
</dbReference>
<feature type="non-terminal residue" evidence="1">
    <location>
        <position position="137"/>
    </location>
</feature>
<dbReference type="InterPro" id="IPR035892">
    <property type="entry name" value="C2_domain_sf"/>
</dbReference>
<dbReference type="InterPro" id="IPR000008">
    <property type="entry name" value="C2_dom"/>
</dbReference>
<dbReference type="AlphaFoldDB" id="A0A8X7X7M1"/>
<dbReference type="EMBL" id="JAATIS010004040">
    <property type="protein sequence ID" value="KAG2462728.1"/>
    <property type="molecule type" value="Genomic_DNA"/>
</dbReference>
<dbReference type="SUPFAM" id="SSF49562">
    <property type="entry name" value="C2 domain (Calcium/lipid-binding domain, CaLB)"/>
    <property type="match status" value="1"/>
</dbReference>
<dbReference type="GO" id="GO:0016020">
    <property type="term" value="C:membrane"/>
    <property type="evidence" value="ECO:0007669"/>
    <property type="project" value="TreeGrafter"/>
</dbReference>
<protein>
    <submittedName>
        <fullName evidence="1">ESYT3 protein</fullName>
    </submittedName>
</protein>
<proteinExistence type="predicted"/>
<dbReference type="Gene3D" id="2.60.40.150">
    <property type="entry name" value="C2 domain"/>
    <property type="match status" value="1"/>
</dbReference>
<sequence length="137" mass="15600">MSPSQPWRRFLLLLVVYHLIQLDGFLLLDGSNRLKVVVRGARGLHGDAAGETDAYVKVSYGFTTKMTPYIEENDNPEWNHNFDFEVVPGYKLEFNVYDKDIFFDDWLGRCVVPISNNGTGSCDLVGGGTFFYWFSIS</sequence>
<dbReference type="Proteomes" id="UP000886611">
    <property type="component" value="Unassembled WGS sequence"/>
</dbReference>
<keyword evidence="2" id="KW-1185">Reference proteome</keyword>
<dbReference type="InterPro" id="IPR052784">
    <property type="entry name" value="Perforin-1_pore-forming"/>
</dbReference>
<dbReference type="PANTHER" id="PTHR46096:SF1">
    <property type="entry name" value="PERFORIN 1.5"/>
    <property type="match status" value="1"/>
</dbReference>
<dbReference type="Pfam" id="PF00168">
    <property type="entry name" value="C2"/>
    <property type="match status" value="1"/>
</dbReference>
<dbReference type="GO" id="GO:0051607">
    <property type="term" value="P:defense response to virus"/>
    <property type="evidence" value="ECO:0007669"/>
    <property type="project" value="TreeGrafter"/>
</dbReference>